<dbReference type="Gene3D" id="3.30.460.20">
    <property type="entry name" value="CorA soluble domain-like"/>
    <property type="match status" value="1"/>
</dbReference>
<comment type="subcellular location">
    <subcellularLocation>
        <location evidence="1">Cell membrane</location>
        <topology evidence="1">Multi-pass membrane protein</topology>
    </subcellularLocation>
    <subcellularLocation>
        <location evidence="12">Membrane</location>
        <topology evidence="12">Multi-pass membrane protein</topology>
    </subcellularLocation>
</comment>
<gene>
    <name evidence="12 13" type="primary">corA</name>
    <name evidence="13" type="ORF">LR394_31860</name>
</gene>
<dbReference type="PANTHER" id="PTHR46494:SF1">
    <property type="entry name" value="CORA FAMILY METAL ION TRANSPORTER (EUROFUNG)"/>
    <property type="match status" value="1"/>
</dbReference>
<dbReference type="InterPro" id="IPR004488">
    <property type="entry name" value="Mg/Co-transport_prot_CorA"/>
</dbReference>
<dbReference type="GO" id="GO:0015087">
    <property type="term" value="F:cobalt ion transmembrane transporter activity"/>
    <property type="evidence" value="ECO:0007669"/>
    <property type="project" value="UniProtKB-UniRule"/>
</dbReference>
<keyword evidence="3 12" id="KW-0813">Transport</keyword>
<comment type="function">
    <text evidence="11">Mediates influx of magnesium ions. Alternates between open and closed states. Activated by low cytoplasmic Mg(2+) levels. Inactive when cytoplasmic Mg(2+) levels are high.</text>
</comment>
<dbReference type="GO" id="GO:0050897">
    <property type="term" value="F:cobalt ion binding"/>
    <property type="evidence" value="ECO:0007669"/>
    <property type="project" value="TreeGrafter"/>
</dbReference>
<evidence type="ECO:0000256" key="7">
    <source>
        <dbReference type="ARBA" id="ARBA00022989"/>
    </source>
</evidence>
<dbReference type="AlphaFoldDB" id="A0A9X1NJV7"/>
<evidence type="ECO:0000313" key="13">
    <source>
        <dbReference type="EMBL" id="MCD5315503.1"/>
    </source>
</evidence>
<comment type="similarity">
    <text evidence="2 12">Belongs to the CorA metal ion transporter (MIT) (TC 1.A.35) family.</text>
</comment>
<dbReference type="Pfam" id="PF01544">
    <property type="entry name" value="CorA"/>
    <property type="match status" value="1"/>
</dbReference>
<feature type="transmembrane region" description="Helical" evidence="12">
    <location>
        <begin position="354"/>
        <end position="374"/>
    </location>
</feature>
<dbReference type="EMBL" id="JAJOMB010000022">
    <property type="protein sequence ID" value="MCD5315503.1"/>
    <property type="molecule type" value="Genomic_DNA"/>
</dbReference>
<evidence type="ECO:0000256" key="2">
    <source>
        <dbReference type="ARBA" id="ARBA00009765"/>
    </source>
</evidence>
<organism evidence="13 14">
    <name type="scientific">Kineosporia babensis</name>
    <dbReference type="NCBI Taxonomy" id="499548"/>
    <lineage>
        <taxon>Bacteria</taxon>
        <taxon>Bacillati</taxon>
        <taxon>Actinomycetota</taxon>
        <taxon>Actinomycetes</taxon>
        <taxon>Kineosporiales</taxon>
        <taxon>Kineosporiaceae</taxon>
        <taxon>Kineosporia</taxon>
    </lineage>
</organism>
<dbReference type="Gene3D" id="1.20.58.340">
    <property type="entry name" value="Magnesium transport protein CorA, transmembrane region"/>
    <property type="match status" value="2"/>
</dbReference>
<evidence type="ECO:0000256" key="11">
    <source>
        <dbReference type="ARBA" id="ARBA00045497"/>
    </source>
</evidence>
<dbReference type="InterPro" id="IPR045861">
    <property type="entry name" value="CorA_cytoplasmic_dom"/>
</dbReference>
<dbReference type="InterPro" id="IPR045863">
    <property type="entry name" value="CorA_TM1_TM2"/>
</dbReference>
<comment type="caution">
    <text evidence="13">The sequence shown here is derived from an EMBL/GenBank/DDBJ whole genome shotgun (WGS) entry which is preliminary data.</text>
</comment>
<evidence type="ECO:0000256" key="5">
    <source>
        <dbReference type="ARBA" id="ARBA00022692"/>
    </source>
</evidence>
<comment type="catalytic activity">
    <reaction evidence="10">
        <text>Mg(2+)(in) = Mg(2+)(out)</text>
        <dbReference type="Rhea" id="RHEA:29827"/>
        <dbReference type="ChEBI" id="CHEBI:18420"/>
    </reaction>
</comment>
<name>A0A9X1NJV7_9ACTN</name>
<dbReference type="CDD" id="cd12830">
    <property type="entry name" value="MtCorA-like"/>
    <property type="match status" value="1"/>
</dbReference>
<dbReference type="InterPro" id="IPR002523">
    <property type="entry name" value="MgTranspt_CorA/ZnTranspt_ZntB"/>
</dbReference>
<evidence type="ECO:0000256" key="10">
    <source>
        <dbReference type="ARBA" id="ARBA00034269"/>
    </source>
</evidence>
<keyword evidence="7 12" id="KW-1133">Transmembrane helix</keyword>
<dbReference type="GO" id="GO:0015095">
    <property type="term" value="F:magnesium ion transmembrane transporter activity"/>
    <property type="evidence" value="ECO:0007669"/>
    <property type="project" value="UniProtKB-UniRule"/>
</dbReference>
<dbReference type="PANTHER" id="PTHR46494">
    <property type="entry name" value="CORA FAMILY METAL ION TRANSPORTER (EUROFUNG)"/>
    <property type="match status" value="1"/>
</dbReference>
<dbReference type="GO" id="GO:0000287">
    <property type="term" value="F:magnesium ion binding"/>
    <property type="evidence" value="ECO:0007669"/>
    <property type="project" value="TreeGrafter"/>
</dbReference>
<keyword evidence="6 12" id="KW-0460">Magnesium</keyword>
<dbReference type="SUPFAM" id="SSF144083">
    <property type="entry name" value="Magnesium transport protein CorA, transmembrane region"/>
    <property type="match status" value="1"/>
</dbReference>
<sequence length="380" mass="42471">MARTNRTGLARSLALPRPQLRNVYPALRYGPIDVLQQRSIENESAKTGGLLEAAVDWGLYCNGRRMQTSDFPRAVRSAQQGEGFVWLGLHEPSSEQLEQLGDVFSLHPLALEDAASPRQRPKLERHESDMFLAMRTLAYVDSVDRDAGGDVVETGAVMVFVGDYFVITIRHGKAAALAGLRRRLEGDQEQLALGPSAVLHAVADKVVDDYLAVVDAVQQDLEEIESTVFAPRGNTDIERIYQLKRDVIEMKRTVQPLAAPLRELSERPRRMIHAEIREYFRDVSDHLARVHEQVASFDELLTSILQAGLARVSIAENEDMRKISAWVAIAAVPTMIAGIYGMNFEHMPELQHTWGYPAVLTLMATICAGLFRGFKRNGWL</sequence>
<dbReference type="Proteomes" id="UP001138997">
    <property type="component" value="Unassembled WGS sequence"/>
</dbReference>
<feature type="transmembrane region" description="Helical" evidence="12">
    <location>
        <begin position="323"/>
        <end position="342"/>
    </location>
</feature>
<dbReference type="GO" id="GO:0005886">
    <property type="term" value="C:plasma membrane"/>
    <property type="evidence" value="ECO:0007669"/>
    <property type="project" value="UniProtKB-SubCell"/>
</dbReference>
<keyword evidence="4 12" id="KW-1003">Cell membrane</keyword>
<evidence type="ECO:0000256" key="4">
    <source>
        <dbReference type="ARBA" id="ARBA00022475"/>
    </source>
</evidence>
<evidence type="ECO:0000256" key="9">
    <source>
        <dbReference type="ARBA" id="ARBA00023136"/>
    </source>
</evidence>
<evidence type="ECO:0000256" key="3">
    <source>
        <dbReference type="ARBA" id="ARBA00022448"/>
    </source>
</evidence>
<dbReference type="SUPFAM" id="SSF143865">
    <property type="entry name" value="CorA soluble domain-like"/>
    <property type="match status" value="1"/>
</dbReference>
<evidence type="ECO:0000313" key="14">
    <source>
        <dbReference type="Proteomes" id="UP001138997"/>
    </source>
</evidence>
<reference evidence="13" key="1">
    <citation type="submission" date="2021-11" db="EMBL/GenBank/DDBJ databases">
        <title>Streptomyces corallinus and Kineosporia corallina sp. nov., two new coral-derived marine actinobacteria.</title>
        <authorList>
            <person name="Buangrab K."/>
            <person name="Sutthacheep M."/>
            <person name="Yeemin T."/>
            <person name="Harunari E."/>
            <person name="Igarashi Y."/>
            <person name="Sripreechasak P."/>
            <person name="Kanchanasin P."/>
            <person name="Tanasupawat S."/>
            <person name="Phongsopitanun W."/>
        </authorList>
    </citation>
    <scope>NUCLEOTIDE SEQUENCE</scope>
    <source>
        <strain evidence="13">JCM 31032</strain>
    </source>
</reference>
<keyword evidence="5 12" id="KW-0812">Transmembrane</keyword>
<accession>A0A9X1NJV7</accession>
<protein>
    <recommendedName>
        <fullName evidence="12">Magnesium transport protein CorA</fullName>
    </recommendedName>
</protein>
<keyword evidence="9 12" id="KW-0472">Membrane</keyword>
<evidence type="ECO:0000256" key="12">
    <source>
        <dbReference type="RuleBase" id="RU362010"/>
    </source>
</evidence>
<evidence type="ECO:0000256" key="8">
    <source>
        <dbReference type="ARBA" id="ARBA00023065"/>
    </source>
</evidence>
<dbReference type="FunFam" id="1.20.58.340:FF:000004">
    <property type="entry name" value="Magnesium transport protein CorA"/>
    <property type="match status" value="1"/>
</dbReference>
<evidence type="ECO:0000256" key="6">
    <source>
        <dbReference type="ARBA" id="ARBA00022842"/>
    </source>
</evidence>
<proteinExistence type="inferred from homology"/>
<dbReference type="NCBIfam" id="TIGR00383">
    <property type="entry name" value="corA"/>
    <property type="match status" value="1"/>
</dbReference>
<dbReference type="RefSeq" id="WP_231448324.1">
    <property type="nucleotide sequence ID" value="NZ_JAJOMB010000022.1"/>
</dbReference>
<keyword evidence="14" id="KW-1185">Reference proteome</keyword>
<keyword evidence="8 12" id="KW-0406">Ion transport</keyword>
<evidence type="ECO:0000256" key="1">
    <source>
        <dbReference type="ARBA" id="ARBA00004651"/>
    </source>
</evidence>